<protein>
    <recommendedName>
        <fullName evidence="4">SGNH/GDSL hydrolase family protein</fullName>
    </recommendedName>
</protein>
<gene>
    <name evidence="2" type="ORF">SAMN05216200_104165</name>
</gene>
<dbReference type="AlphaFoldDB" id="A0A1M7T500"/>
<accession>A0A1M7T500</accession>
<evidence type="ECO:0000313" key="3">
    <source>
        <dbReference type="Proteomes" id="UP000184066"/>
    </source>
</evidence>
<evidence type="ECO:0000256" key="1">
    <source>
        <dbReference type="SAM" id="SignalP"/>
    </source>
</evidence>
<keyword evidence="1" id="KW-0732">Signal</keyword>
<name>A0A1M7T500_9RHOB</name>
<dbReference type="Proteomes" id="UP000184066">
    <property type="component" value="Unassembled WGS sequence"/>
</dbReference>
<evidence type="ECO:0008006" key="4">
    <source>
        <dbReference type="Google" id="ProtNLM"/>
    </source>
</evidence>
<dbReference type="GO" id="GO:0016788">
    <property type="term" value="F:hydrolase activity, acting on ester bonds"/>
    <property type="evidence" value="ECO:0007669"/>
    <property type="project" value="UniProtKB-ARBA"/>
</dbReference>
<dbReference type="OrthoDB" id="8883291at2"/>
<proteinExistence type="predicted"/>
<dbReference type="STRING" id="1189325.SAMN04488119_104165"/>
<reference evidence="2 3" key="1">
    <citation type="submission" date="2016-12" db="EMBL/GenBank/DDBJ databases">
        <authorList>
            <person name="Song W.-J."/>
            <person name="Kurnit D.M."/>
        </authorList>
    </citation>
    <scope>NUCLEOTIDE SEQUENCE [LARGE SCALE GENOMIC DNA]</scope>
    <source>
        <strain evidence="2 3">CGMCC 1.10808</strain>
    </source>
</reference>
<evidence type="ECO:0000313" key="2">
    <source>
        <dbReference type="EMBL" id="SHN65786.1"/>
    </source>
</evidence>
<organism evidence="2 3">
    <name type="scientific">Oceanicella actignis</name>
    <dbReference type="NCBI Taxonomy" id="1189325"/>
    <lineage>
        <taxon>Bacteria</taxon>
        <taxon>Pseudomonadati</taxon>
        <taxon>Pseudomonadota</taxon>
        <taxon>Alphaproteobacteria</taxon>
        <taxon>Rhodobacterales</taxon>
        <taxon>Paracoccaceae</taxon>
        <taxon>Oceanicella</taxon>
    </lineage>
</organism>
<dbReference type="Gene3D" id="3.40.50.1110">
    <property type="entry name" value="SGNH hydrolase"/>
    <property type="match status" value="1"/>
</dbReference>
<dbReference type="InterPro" id="IPR036514">
    <property type="entry name" value="SGNH_hydro_sf"/>
</dbReference>
<sequence>MSARPLAARPLASRLVGAVLALALGAAAQAAEPARLSVMFVGHSLVARTLPDMLADALRAFGLRARVDAQITNGAPLSWNWERAAEAEGANARALLPAGGHEVLVLTEAQPLRAHLRWSDTARNIARFAALARQGRAHARVYLYETWPCLGSGAPEGCAYDDHDDQPWRARVAAELPLWRKAAADAGRLGAGQVLLIPAGQAMARVEDAARRGAAAGLDGARALFADDIHPNALGFYLVAMTHFAAIVGRDPSGLPATLRDRYGKPFPAPPPGIAAFLQRTAWEAVCAEPLSGVRC</sequence>
<dbReference type="EMBL" id="FRDL01000004">
    <property type="protein sequence ID" value="SHN65786.1"/>
    <property type="molecule type" value="Genomic_DNA"/>
</dbReference>
<feature type="signal peptide" evidence="1">
    <location>
        <begin position="1"/>
        <end position="30"/>
    </location>
</feature>
<dbReference type="SUPFAM" id="SSF52266">
    <property type="entry name" value="SGNH hydrolase"/>
    <property type="match status" value="1"/>
</dbReference>
<keyword evidence="3" id="KW-1185">Reference proteome</keyword>
<feature type="chain" id="PRO_5009929351" description="SGNH/GDSL hydrolase family protein" evidence="1">
    <location>
        <begin position="31"/>
        <end position="296"/>
    </location>
</feature>
<dbReference type="RefSeq" id="WP_072747121.1">
    <property type="nucleotide sequence ID" value="NZ_FOHL01000004.1"/>
</dbReference>